<protein>
    <recommendedName>
        <fullName evidence="5">RING-type domain-containing protein</fullName>
    </recommendedName>
</protein>
<keyword evidence="2 4" id="KW-0863">Zinc-finger</keyword>
<dbReference type="InterPro" id="IPR011016">
    <property type="entry name" value="Znf_RING-CH"/>
</dbReference>
<evidence type="ECO:0000256" key="2">
    <source>
        <dbReference type="ARBA" id="ARBA00022771"/>
    </source>
</evidence>
<dbReference type="GO" id="GO:0061630">
    <property type="term" value="F:ubiquitin protein ligase activity"/>
    <property type="evidence" value="ECO:0007669"/>
    <property type="project" value="TreeGrafter"/>
</dbReference>
<comment type="caution">
    <text evidence="6">The sequence shown here is derived from an EMBL/GenBank/DDBJ whole genome shotgun (WGS) entry which is preliminary data.</text>
</comment>
<accession>A0AAN9SZI2</accession>
<evidence type="ECO:0000256" key="3">
    <source>
        <dbReference type="ARBA" id="ARBA00022833"/>
    </source>
</evidence>
<dbReference type="Proteomes" id="UP001386955">
    <property type="component" value="Unassembled WGS sequence"/>
</dbReference>
<evidence type="ECO:0000256" key="4">
    <source>
        <dbReference type="PROSITE-ProRule" id="PRU00175"/>
    </source>
</evidence>
<keyword evidence="1" id="KW-0479">Metal-binding</keyword>
<dbReference type="Pfam" id="PF13639">
    <property type="entry name" value="zf-RING_2"/>
    <property type="match status" value="1"/>
</dbReference>
<organism evidence="6 7">
    <name type="scientific">Psophocarpus tetragonolobus</name>
    <name type="common">Winged bean</name>
    <name type="synonym">Dolichos tetragonolobus</name>
    <dbReference type="NCBI Taxonomy" id="3891"/>
    <lineage>
        <taxon>Eukaryota</taxon>
        <taxon>Viridiplantae</taxon>
        <taxon>Streptophyta</taxon>
        <taxon>Embryophyta</taxon>
        <taxon>Tracheophyta</taxon>
        <taxon>Spermatophyta</taxon>
        <taxon>Magnoliopsida</taxon>
        <taxon>eudicotyledons</taxon>
        <taxon>Gunneridae</taxon>
        <taxon>Pentapetalae</taxon>
        <taxon>rosids</taxon>
        <taxon>fabids</taxon>
        <taxon>Fabales</taxon>
        <taxon>Fabaceae</taxon>
        <taxon>Papilionoideae</taxon>
        <taxon>50 kb inversion clade</taxon>
        <taxon>NPAAA clade</taxon>
        <taxon>indigoferoid/millettioid clade</taxon>
        <taxon>Phaseoleae</taxon>
        <taxon>Psophocarpus</taxon>
    </lineage>
</organism>
<dbReference type="PROSITE" id="PS50089">
    <property type="entry name" value="ZF_RING_2"/>
    <property type="match status" value="1"/>
</dbReference>
<reference evidence="6 7" key="1">
    <citation type="submission" date="2024-01" db="EMBL/GenBank/DDBJ databases">
        <title>The genomes of 5 underutilized Papilionoideae crops provide insights into root nodulation and disease resistanc.</title>
        <authorList>
            <person name="Jiang F."/>
        </authorList>
    </citation>
    <scope>NUCLEOTIDE SEQUENCE [LARGE SCALE GENOMIC DNA]</scope>
    <source>
        <strain evidence="6">DUOXIRENSHENG_FW03</strain>
        <tissue evidence="6">Leaves</tissue>
    </source>
</reference>
<dbReference type="SMART" id="SM00744">
    <property type="entry name" value="RINGv"/>
    <property type="match status" value="1"/>
</dbReference>
<dbReference type="AlphaFoldDB" id="A0AAN9SZI2"/>
<dbReference type="SUPFAM" id="SSF57850">
    <property type="entry name" value="RING/U-box"/>
    <property type="match status" value="1"/>
</dbReference>
<evidence type="ECO:0000313" key="7">
    <source>
        <dbReference type="Proteomes" id="UP001386955"/>
    </source>
</evidence>
<dbReference type="SMART" id="SM00184">
    <property type="entry name" value="RING"/>
    <property type="match status" value="1"/>
</dbReference>
<dbReference type="GO" id="GO:0016567">
    <property type="term" value="P:protein ubiquitination"/>
    <property type="evidence" value="ECO:0007669"/>
    <property type="project" value="TreeGrafter"/>
</dbReference>
<dbReference type="Gene3D" id="3.30.40.10">
    <property type="entry name" value="Zinc/RING finger domain, C3HC4 (zinc finger)"/>
    <property type="match status" value="1"/>
</dbReference>
<dbReference type="InterPro" id="IPR001841">
    <property type="entry name" value="Znf_RING"/>
</dbReference>
<name>A0AAN9SZI2_PSOTE</name>
<feature type="domain" description="RING-type" evidence="5">
    <location>
        <begin position="59"/>
        <end position="101"/>
    </location>
</feature>
<sequence>MLIKYFTLIYTHLKWVLDFLLYYPFYMLHNSKALMNINGTEFRRFHDEFTYGSEDHVDCEVCLGKIGEGDEVIRVMICEHVFHKGCLERWIAFKNARCPLCGGSLGATRPITSSGAEVLSFQFCFVQKHDPETWWLR</sequence>
<proteinExistence type="predicted"/>
<evidence type="ECO:0000259" key="5">
    <source>
        <dbReference type="PROSITE" id="PS50089"/>
    </source>
</evidence>
<evidence type="ECO:0000313" key="6">
    <source>
        <dbReference type="EMBL" id="KAK7407624.1"/>
    </source>
</evidence>
<dbReference type="InterPro" id="IPR013083">
    <property type="entry name" value="Znf_RING/FYVE/PHD"/>
</dbReference>
<keyword evidence="7" id="KW-1185">Reference proteome</keyword>
<dbReference type="EMBL" id="JAYMYS010000002">
    <property type="protein sequence ID" value="KAK7407624.1"/>
    <property type="molecule type" value="Genomic_DNA"/>
</dbReference>
<evidence type="ECO:0000256" key="1">
    <source>
        <dbReference type="ARBA" id="ARBA00022723"/>
    </source>
</evidence>
<dbReference type="PANTHER" id="PTHR45969">
    <property type="entry name" value="RING ZINC FINGER PROTEIN-RELATED"/>
    <property type="match status" value="1"/>
</dbReference>
<keyword evidence="3" id="KW-0862">Zinc</keyword>
<dbReference type="PANTHER" id="PTHR45969:SF55">
    <property type="entry name" value="OS07G0686300 PROTEIN"/>
    <property type="match status" value="1"/>
</dbReference>
<gene>
    <name evidence="6" type="ORF">VNO78_09581</name>
</gene>
<dbReference type="GO" id="GO:0008270">
    <property type="term" value="F:zinc ion binding"/>
    <property type="evidence" value="ECO:0007669"/>
    <property type="project" value="UniProtKB-KW"/>
</dbReference>